<dbReference type="Pfam" id="PF08245">
    <property type="entry name" value="Mur_ligase_M"/>
    <property type="match status" value="1"/>
</dbReference>
<name>A0ABT2F188_9STAP</name>
<protein>
    <submittedName>
        <fullName evidence="6">Mur ligase family protein</fullName>
    </submittedName>
</protein>
<dbReference type="InterPro" id="IPR051046">
    <property type="entry name" value="MurCDEF_CellWall_CoF430Synth"/>
</dbReference>
<evidence type="ECO:0000259" key="5">
    <source>
        <dbReference type="Pfam" id="PF08245"/>
    </source>
</evidence>
<evidence type="ECO:0000256" key="1">
    <source>
        <dbReference type="ARBA" id="ARBA00022598"/>
    </source>
</evidence>
<dbReference type="InterPro" id="IPR013221">
    <property type="entry name" value="Mur_ligase_cen"/>
</dbReference>
<dbReference type="PANTHER" id="PTHR43024:SF1">
    <property type="entry name" value="UDP-N-ACETYLMURAMOYL-TRIPEPTIDE--D-ALANYL-D-ALANINE LIGASE"/>
    <property type="match status" value="1"/>
</dbReference>
<comment type="caution">
    <text evidence="6">The sequence shown here is derived from an EMBL/GenBank/DDBJ whole genome shotgun (WGS) entry which is preliminary data.</text>
</comment>
<dbReference type="SUPFAM" id="SSF53623">
    <property type="entry name" value="MurD-like peptide ligases, catalytic domain"/>
    <property type="match status" value="1"/>
</dbReference>
<evidence type="ECO:0000313" key="7">
    <source>
        <dbReference type="Proteomes" id="UP001205609"/>
    </source>
</evidence>
<feature type="domain" description="Mur ligase C-terminal" evidence="4">
    <location>
        <begin position="338"/>
        <end position="458"/>
    </location>
</feature>
<keyword evidence="1 6" id="KW-0436">Ligase</keyword>
<dbReference type="InterPro" id="IPR036615">
    <property type="entry name" value="Mur_ligase_C_dom_sf"/>
</dbReference>
<dbReference type="EMBL" id="JANUXY010000004">
    <property type="protein sequence ID" value="MCS4486219.1"/>
    <property type="molecule type" value="Genomic_DNA"/>
</dbReference>
<organism evidence="6 7">
    <name type="scientific">Staphylococcus americanisciuri</name>
    <dbReference type="NCBI Taxonomy" id="2973940"/>
    <lineage>
        <taxon>Bacteria</taxon>
        <taxon>Bacillati</taxon>
        <taxon>Bacillota</taxon>
        <taxon>Bacilli</taxon>
        <taxon>Bacillales</taxon>
        <taxon>Staphylococcaceae</taxon>
        <taxon>Staphylococcus</taxon>
    </lineage>
</organism>
<accession>A0ABT2F188</accession>
<feature type="domain" description="Mur ligase central" evidence="5">
    <location>
        <begin position="122"/>
        <end position="311"/>
    </location>
</feature>
<keyword evidence="3" id="KW-0067">ATP-binding</keyword>
<dbReference type="GO" id="GO:0016874">
    <property type="term" value="F:ligase activity"/>
    <property type="evidence" value="ECO:0007669"/>
    <property type="project" value="UniProtKB-KW"/>
</dbReference>
<dbReference type="PANTHER" id="PTHR43024">
    <property type="entry name" value="UDP-N-ACETYLMURAMOYL-TRIPEPTIDE--D-ALANYL-D-ALANINE LIGASE"/>
    <property type="match status" value="1"/>
</dbReference>
<evidence type="ECO:0000259" key="4">
    <source>
        <dbReference type="Pfam" id="PF02875"/>
    </source>
</evidence>
<dbReference type="Gene3D" id="3.90.190.20">
    <property type="entry name" value="Mur ligase, C-terminal domain"/>
    <property type="match status" value="1"/>
</dbReference>
<dbReference type="InterPro" id="IPR004101">
    <property type="entry name" value="Mur_ligase_C"/>
</dbReference>
<keyword evidence="2" id="KW-0547">Nucleotide-binding</keyword>
<dbReference type="SUPFAM" id="SSF53244">
    <property type="entry name" value="MurD-like peptide ligases, peptide-binding domain"/>
    <property type="match status" value="1"/>
</dbReference>
<dbReference type="Gene3D" id="3.40.1190.10">
    <property type="entry name" value="Mur-like, catalytic domain"/>
    <property type="match status" value="1"/>
</dbReference>
<dbReference type="RefSeq" id="WP_259199438.1">
    <property type="nucleotide sequence ID" value="NZ_JANUXY010000004.1"/>
</dbReference>
<evidence type="ECO:0000313" key="6">
    <source>
        <dbReference type="EMBL" id="MCS4486219.1"/>
    </source>
</evidence>
<dbReference type="InterPro" id="IPR036565">
    <property type="entry name" value="Mur-like_cat_sf"/>
</dbReference>
<evidence type="ECO:0000256" key="3">
    <source>
        <dbReference type="ARBA" id="ARBA00022840"/>
    </source>
</evidence>
<keyword evidence="7" id="KW-1185">Reference proteome</keyword>
<dbReference type="Pfam" id="PF02875">
    <property type="entry name" value="Mur_ligase_C"/>
    <property type="match status" value="1"/>
</dbReference>
<dbReference type="Proteomes" id="UP001205609">
    <property type="component" value="Unassembled WGS sequence"/>
</dbReference>
<evidence type="ECO:0000256" key="2">
    <source>
        <dbReference type="ARBA" id="ARBA00022741"/>
    </source>
</evidence>
<reference evidence="6 7" key="1">
    <citation type="journal article" date="2023" name="Int. J. Syst. Evol. Microbiol.">
        <title>Streptococcus sciuri sp. nov., Staphylococcus marylandisciuri sp. nov. and Staphylococcus americanisciuri sp. nov., isolated from faeces of eastern grey squirrel (Sciurus carolinensis).</title>
        <authorList>
            <person name="Volokhov D.V."/>
            <person name="Zagorodnyaya T.A."/>
            <person name="Furtak V.A."/>
            <person name="Nattanmai G."/>
            <person name="Randall L."/>
            <person name="Jose S."/>
            <person name="Gao Y."/>
            <person name="Eisenberg T."/>
            <person name="Delmonte P."/>
            <person name="Blom J."/>
            <person name="Mitchell K.K."/>
        </authorList>
    </citation>
    <scope>NUCLEOTIDE SEQUENCE [LARGE SCALE GENOMIC DNA]</scope>
    <source>
        <strain evidence="6 7">GRT3</strain>
    </source>
</reference>
<sequence length="683" mass="77443">MLTIKEIANIINGKMIDVNTQNENNVIDDFEMFFGLIKSKQTAYFSPNKNTWSRFLGRSKGSPEGNELIDPAHEEIGLIISEEEAKGLHHPIPQIIVEDSVKALKTLAIHIRNQYTNPIIAVTGSMGKSSTRMLISSLLQDYEVLENRGNNNVRAATYINMLKLIKNPDFAVIETSLNAINYIEDTMLNLRPDISIITGIGAAHFSSFKSMEEIAKIKSRVFNGLSKDGIAIINGDTLFADYLVEQASTHTKNVYTYSTLTSSSADLTPEFIQYQKGFVRFGILNGPKFDMYQINTISSGMVSNTLAALLVLKQLNIDIHADYLKDFQPFSKVLKMKTVKTPHHQLTLLDDTHNASLPAMINAIQAFDTQTRFFKGNKIIALGKINDLGKNSREIHQELAPVLAASNADYILCLDDDLRHAMGNVRKKHVTWYASTDMMLNDLKFLCNEDSLTLLKSSSGGTAFPELAKQLPNVLASNNIQYEDTNLFDEMRRLGRSYLIVDNTTHKIETAVNAEHSMTIDGLGPLIYYTYAANEHVPNTTRAIKEWRTNNNIFYTGREMTNYELLKHISDSPHPSVIYELADRLFEKAANRNKYIRAFIEKYDLDPSVAVNLTGRFMMRERQCYSVHDLYKIFKDYQYELFRFNNTFIIGDDSKSGYIRGRNQTIIFTSYDNPEDLKSLITF</sequence>
<proteinExistence type="predicted"/>
<gene>
    <name evidence="6" type="ORF">NXS11_04850</name>
</gene>